<feature type="compositionally biased region" description="Pro residues" evidence="1">
    <location>
        <begin position="75"/>
        <end position="86"/>
    </location>
</feature>
<dbReference type="Proteomes" id="UP000805614">
    <property type="component" value="Unassembled WGS sequence"/>
</dbReference>
<evidence type="ECO:0000256" key="2">
    <source>
        <dbReference type="SAM" id="Phobius"/>
    </source>
</evidence>
<feature type="compositionally biased region" description="Basic and acidic residues" evidence="1">
    <location>
        <begin position="52"/>
        <end position="72"/>
    </location>
</feature>
<name>A0ABR7LID4_9ACTN</name>
<feature type="compositionally biased region" description="Low complexity" evidence="1">
    <location>
        <begin position="188"/>
        <end position="211"/>
    </location>
</feature>
<dbReference type="RefSeq" id="WP_187241585.1">
    <property type="nucleotide sequence ID" value="NZ_BAAAOK010000055.1"/>
</dbReference>
<feature type="transmembrane region" description="Helical" evidence="2">
    <location>
        <begin position="158"/>
        <end position="181"/>
    </location>
</feature>
<sequence length="395" mass="41639">MNYPGNQGQPGGWPPEQSPQSPYSPGRPRSGTAPHGRSPLDPPPDDGPFTPRPDDAHGPADPYERGREHETRPYQPGPYEPRPYEPGPHDSPPHDSAPHDSGPQNPGPYDSGPYGPGPYGPGGPGDDRPARSHDGRSRRSEPGHRGPTPPGRKGNLPLIAGAAVLAGIVLIGGGIGISNALENNPAAQSAKAPATPQSPTAPSVSATPTRPIGGLGNSRTTDARALTLAEIFRRRTFKVGANRYTMTARRADRDCARTVNGTRLVTALRRGSCNQVMRATFASADGRLIGTVGVANLRNATAARAATRVWSAKDAWVRPVPGPGITRTIGKGSALGTFQSKGHYLLMTWVQQPSGKDIPSSQHRAISKFGQDVMLGSGLFEALNYRGNVGKPLQK</sequence>
<organism evidence="3 4">
    <name type="scientific">Actinomadura alba</name>
    <dbReference type="NCBI Taxonomy" id="406431"/>
    <lineage>
        <taxon>Bacteria</taxon>
        <taxon>Bacillati</taxon>
        <taxon>Actinomycetota</taxon>
        <taxon>Actinomycetes</taxon>
        <taxon>Streptosporangiales</taxon>
        <taxon>Thermomonosporaceae</taxon>
        <taxon>Actinomadura</taxon>
    </lineage>
</organism>
<feature type="region of interest" description="Disordered" evidence="1">
    <location>
        <begin position="1"/>
        <end position="155"/>
    </location>
</feature>
<keyword evidence="2" id="KW-0472">Membrane</keyword>
<keyword evidence="2" id="KW-0812">Transmembrane</keyword>
<evidence type="ECO:0000313" key="4">
    <source>
        <dbReference type="Proteomes" id="UP000805614"/>
    </source>
</evidence>
<proteinExistence type="predicted"/>
<evidence type="ECO:0008006" key="5">
    <source>
        <dbReference type="Google" id="ProtNLM"/>
    </source>
</evidence>
<gene>
    <name evidence="3" type="ORF">HKK74_03535</name>
</gene>
<accession>A0ABR7LID4</accession>
<protein>
    <recommendedName>
        <fullName evidence="5">Serine/arginine repetitive matrix protein 1</fullName>
    </recommendedName>
</protein>
<feature type="region of interest" description="Disordered" evidence="1">
    <location>
        <begin position="188"/>
        <end position="219"/>
    </location>
</feature>
<keyword evidence="4" id="KW-1185">Reference proteome</keyword>
<keyword evidence="2" id="KW-1133">Transmembrane helix</keyword>
<evidence type="ECO:0000256" key="1">
    <source>
        <dbReference type="SAM" id="MobiDB-lite"/>
    </source>
</evidence>
<feature type="compositionally biased region" description="Low complexity" evidence="1">
    <location>
        <begin position="99"/>
        <end position="113"/>
    </location>
</feature>
<dbReference type="EMBL" id="JABVEC010000002">
    <property type="protein sequence ID" value="MBC6464571.1"/>
    <property type="molecule type" value="Genomic_DNA"/>
</dbReference>
<reference evidence="3 4" key="1">
    <citation type="submission" date="2020-06" db="EMBL/GenBank/DDBJ databases">
        <title>Actinomadura xiongansis sp. nov., isolated from soil of Baiyangdian.</title>
        <authorList>
            <person name="Zhang X."/>
        </authorList>
    </citation>
    <scope>NUCLEOTIDE SEQUENCE [LARGE SCALE GENOMIC DNA]</scope>
    <source>
        <strain evidence="3 4">HBUM206468</strain>
    </source>
</reference>
<feature type="compositionally biased region" description="Basic and acidic residues" evidence="1">
    <location>
        <begin position="125"/>
        <end position="144"/>
    </location>
</feature>
<evidence type="ECO:0000313" key="3">
    <source>
        <dbReference type="EMBL" id="MBC6464571.1"/>
    </source>
</evidence>
<feature type="compositionally biased region" description="Basic and acidic residues" evidence="1">
    <location>
        <begin position="87"/>
        <end position="98"/>
    </location>
</feature>
<comment type="caution">
    <text evidence="3">The sequence shown here is derived from an EMBL/GenBank/DDBJ whole genome shotgun (WGS) entry which is preliminary data.</text>
</comment>